<evidence type="ECO:0000256" key="4">
    <source>
        <dbReference type="RuleBase" id="RU361153"/>
    </source>
</evidence>
<evidence type="ECO:0000313" key="8">
    <source>
        <dbReference type="Proteomes" id="UP000521943"/>
    </source>
</evidence>
<evidence type="ECO:0000256" key="5">
    <source>
        <dbReference type="SAM" id="MobiDB-lite"/>
    </source>
</evidence>
<comment type="caution">
    <text evidence="7">The sequence shown here is derived from an EMBL/GenBank/DDBJ whole genome shotgun (WGS) entry which is preliminary data.</text>
</comment>
<evidence type="ECO:0000256" key="1">
    <source>
        <dbReference type="ARBA" id="ARBA00005641"/>
    </source>
</evidence>
<dbReference type="GO" id="GO:0046557">
    <property type="term" value="F:glucan endo-1,6-beta-glucosidase activity"/>
    <property type="evidence" value="ECO:0007669"/>
    <property type="project" value="TreeGrafter"/>
</dbReference>
<gene>
    <name evidence="7" type="ORF">DFP72DRAFT_992044</name>
</gene>
<reference evidence="7 8" key="1">
    <citation type="submission" date="2020-07" db="EMBL/GenBank/DDBJ databases">
        <title>Comparative genomics of pyrophilous fungi reveals a link between fire events and developmental genes.</title>
        <authorList>
            <consortium name="DOE Joint Genome Institute"/>
            <person name="Steindorff A.S."/>
            <person name="Carver A."/>
            <person name="Calhoun S."/>
            <person name="Stillman K."/>
            <person name="Liu H."/>
            <person name="Lipzen A."/>
            <person name="Pangilinan J."/>
            <person name="Labutti K."/>
            <person name="Bruns T.D."/>
            <person name="Grigoriev I.V."/>
        </authorList>
    </citation>
    <scope>NUCLEOTIDE SEQUENCE [LARGE SCALE GENOMIC DNA]</scope>
    <source>
        <strain evidence="7 8">CBS 144469</strain>
    </source>
</reference>
<dbReference type="GO" id="GO:0005576">
    <property type="term" value="C:extracellular region"/>
    <property type="evidence" value="ECO:0007669"/>
    <property type="project" value="TreeGrafter"/>
</dbReference>
<dbReference type="InterPro" id="IPR050386">
    <property type="entry name" value="Glycosyl_hydrolase_5"/>
</dbReference>
<dbReference type="Pfam" id="PF00150">
    <property type="entry name" value="Cellulase"/>
    <property type="match status" value="1"/>
</dbReference>
<dbReference type="GO" id="GO:0009986">
    <property type="term" value="C:cell surface"/>
    <property type="evidence" value="ECO:0007669"/>
    <property type="project" value="TreeGrafter"/>
</dbReference>
<feature type="compositionally biased region" description="Low complexity" evidence="5">
    <location>
        <begin position="25"/>
        <end position="40"/>
    </location>
</feature>
<dbReference type="OrthoDB" id="1887033at2759"/>
<dbReference type="Gene3D" id="3.20.20.80">
    <property type="entry name" value="Glycosidases"/>
    <property type="match status" value="1"/>
</dbReference>
<dbReference type="AlphaFoldDB" id="A0A8H6HML7"/>
<evidence type="ECO:0000256" key="2">
    <source>
        <dbReference type="ARBA" id="ARBA00022801"/>
    </source>
</evidence>
<protein>
    <submittedName>
        <fullName evidence="7">Cytoplasmic protein</fullName>
    </submittedName>
</protein>
<keyword evidence="3 4" id="KW-0326">Glycosidase</keyword>
<dbReference type="InterPro" id="IPR017853">
    <property type="entry name" value="GH"/>
</dbReference>
<dbReference type="PANTHER" id="PTHR31297">
    <property type="entry name" value="GLUCAN ENDO-1,6-BETA-GLUCOSIDASE B"/>
    <property type="match status" value="1"/>
</dbReference>
<evidence type="ECO:0000256" key="3">
    <source>
        <dbReference type="ARBA" id="ARBA00023295"/>
    </source>
</evidence>
<dbReference type="PANTHER" id="PTHR31297:SF43">
    <property type="entry name" value="GLUCAN 1,3-BETA-GLUCOSIDASE 3"/>
    <property type="match status" value="1"/>
</dbReference>
<evidence type="ECO:0000259" key="6">
    <source>
        <dbReference type="Pfam" id="PF00150"/>
    </source>
</evidence>
<proteinExistence type="inferred from homology"/>
<accession>A0A8H6HML7</accession>
<dbReference type="Proteomes" id="UP000521943">
    <property type="component" value="Unassembled WGS sequence"/>
</dbReference>
<name>A0A8H6HML7_9AGAR</name>
<feature type="compositionally biased region" description="Basic and acidic residues" evidence="5">
    <location>
        <begin position="13"/>
        <end position="24"/>
    </location>
</feature>
<feature type="region of interest" description="Disordered" evidence="5">
    <location>
        <begin position="13"/>
        <end position="41"/>
    </location>
</feature>
<sequence length="557" mass="63104">MRKVFRGFKQDFLHRPKPESDTRTESSSATPPTPFATTPPARDDWIQYRKHRGVNLGTSFLSDFVYPSFNPLIPGSWFVLERWITDTPFRQAAQPASSDLDIAKGSNAKAILEKHWDTWVTTKEWNWLASVGINSVRIPIGYYHLCGADRSILDGTDFYPYYDIYQGAWKRITEAIIAANKRGMTVLIDLHAAPGKQNADSHSGTSNPANFFNDPHNLRRGLYAISSLTRLLSTFCASQDPPLNNIIGIELLNEPAPPDDDILRKWYIDAVAEVRKAWVGSRAPAIYLGECWRTESYTEWATAEYGRLAPNSTFGGLVVLDHHLYRCFTPADTQTSVQDHTRALLDESSGIQKTFQQTSESLGRAGGGIVVAEWSCGLAPTSLRTHQPQERRDFVDAQLAVYEKWCGGWWWWMLKKEESVYGKDVGWGFKDAVEGGVFPSSVGLRRRRGVDRSQRERERRSRVLETERKKAFDQHCEYWSKIPGSYNHALFEGGYTDGFNDNYAFFEGVSLDSEGVGSMGFLVHALTARTEEQRQNSNGQNIFFSSSAKIRLMIWVF</sequence>
<organism evidence="7 8">
    <name type="scientific">Ephemerocybe angulata</name>
    <dbReference type="NCBI Taxonomy" id="980116"/>
    <lineage>
        <taxon>Eukaryota</taxon>
        <taxon>Fungi</taxon>
        <taxon>Dikarya</taxon>
        <taxon>Basidiomycota</taxon>
        <taxon>Agaricomycotina</taxon>
        <taxon>Agaricomycetes</taxon>
        <taxon>Agaricomycetidae</taxon>
        <taxon>Agaricales</taxon>
        <taxon>Agaricineae</taxon>
        <taxon>Psathyrellaceae</taxon>
        <taxon>Ephemerocybe</taxon>
    </lineage>
</organism>
<feature type="domain" description="Glycoside hydrolase family 5" evidence="6">
    <location>
        <begin position="116"/>
        <end position="381"/>
    </location>
</feature>
<evidence type="ECO:0000313" key="7">
    <source>
        <dbReference type="EMBL" id="KAF6749107.1"/>
    </source>
</evidence>
<dbReference type="InterPro" id="IPR001547">
    <property type="entry name" value="Glyco_hydro_5"/>
</dbReference>
<keyword evidence="8" id="KW-1185">Reference proteome</keyword>
<dbReference type="EMBL" id="JACGCI010000066">
    <property type="protein sequence ID" value="KAF6749107.1"/>
    <property type="molecule type" value="Genomic_DNA"/>
</dbReference>
<comment type="similarity">
    <text evidence="1 4">Belongs to the glycosyl hydrolase 5 (cellulase A) family.</text>
</comment>
<dbReference type="SUPFAM" id="SSF51445">
    <property type="entry name" value="(Trans)glycosidases"/>
    <property type="match status" value="1"/>
</dbReference>
<keyword evidence="2 4" id="KW-0378">Hydrolase</keyword>
<dbReference type="GO" id="GO:0009251">
    <property type="term" value="P:glucan catabolic process"/>
    <property type="evidence" value="ECO:0007669"/>
    <property type="project" value="TreeGrafter"/>
</dbReference>